<dbReference type="InterPro" id="IPR011009">
    <property type="entry name" value="Kinase-like_dom_sf"/>
</dbReference>
<evidence type="ECO:0000259" key="1">
    <source>
        <dbReference type="SMART" id="SM00587"/>
    </source>
</evidence>
<dbReference type="OrthoDB" id="191037at2759"/>
<sequence>MMNKVHKINDLGGPLKEYLGPRRELIDYETKYLTSVGENYGSLMLAVILKIKNKETNAEEHVNVIAKMCPLSDILKKAFNVNVTVKKEIVIYTKFFEILKQFLKDHEVDDRFDFFAKYFGSRINSHPNADIVDDDAVIILENLKYSGYETVDRMKGFDYETSILILKTLALFHGAVLAYKLLNPEKFKTIFMPHLDAAQNMEEIFPEEINRKMISHIINSVSKENETVKDLLPKLKEILETQSKESNHPLPPNEPYGVVSHNDLWVNNIMVKFDEGKPSSVKLVDFQIYSYASLARDLIFFLMTSMELNIMKSHYDEFINTYQQTLVNLLRKFGCDVSKFSLQNLYEEIAYVMNHSELFHVLLMFKPIFAERGMIKDMAEFDMDSFTEYEGTDLYRNRITETIVFAKSKGWL</sequence>
<dbReference type="SMART" id="SM00587">
    <property type="entry name" value="CHK"/>
    <property type="match status" value="1"/>
</dbReference>
<organism evidence="2 3">
    <name type="scientific">Agrilus planipennis</name>
    <name type="common">Emerald ash borer</name>
    <name type="synonym">Agrilus marcopoli</name>
    <dbReference type="NCBI Taxonomy" id="224129"/>
    <lineage>
        <taxon>Eukaryota</taxon>
        <taxon>Metazoa</taxon>
        <taxon>Ecdysozoa</taxon>
        <taxon>Arthropoda</taxon>
        <taxon>Hexapoda</taxon>
        <taxon>Insecta</taxon>
        <taxon>Pterygota</taxon>
        <taxon>Neoptera</taxon>
        <taxon>Endopterygota</taxon>
        <taxon>Coleoptera</taxon>
        <taxon>Polyphaga</taxon>
        <taxon>Elateriformia</taxon>
        <taxon>Buprestoidea</taxon>
        <taxon>Buprestidae</taxon>
        <taxon>Agrilinae</taxon>
        <taxon>Agrilus</taxon>
    </lineage>
</organism>
<protein>
    <submittedName>
        <fullName evidence="3">Uncharacterized protein LOC108733514</fullName>
    </submittedName>
</protein>
<dbReference type="InterPro" id="IPR015897">
    <property type="entry name" value="CHK_kinase-like"/>
</dbReference>
<evidence type="ECO:0000313" key="2">
    <source>
        <dbReference type="Proteomes" id="UP000192223"/>
    </source>
</evidence>
<dbReference type="AlphaFoldDB" id="A0A1W4W7X8"/>
<reference evidence="3" key="1">
    <citation type="submission" date="2025-08" db="UniProtKB">
        <authorList>
            <consortium name="RefSeq"/>
        </authorList>
    </citation>
    <scope>IDENTIFICATION</scope>
    <source>
        <tissue evidence="3">Entire body</tissue>
    </source>
</reference>
<dbReference type="Pfam" id="PF02958">
    <property type="entry name" value="EcKL"/>
    <property type="match status" value="1"/>
</dbReference>
<dbReference type="SUPFAM" id="SSF56112">
    <property type="entry name" value="Protein kinase-like (PK-like)"/>
    <property type="match status" value="1"/>
</dbReference>
<dbReference type="RefSeq" id="XP_018320191.1">
    <property type="nucleotide sequence ID" value="XM_018464689.1"/>
</dbReference>
<name>A0A1W4W7X8_AGRPL</name>
<evidence type="ECO:0000313" key="3">
    <source>
        <dbReference type="RefSeq" id="XP_018320191.1"/>
    </source>
</evidence>
<dbReference type="PANTHER" id="PTHR11012:SF55">
    <property type="entry name" value="BHLH DOMAIN-CONTAINING PROTEIN"/>
    <property type="match status" value="1"/>
</dbReference>
<proteinExistence type="predicted"/>
<dbReference type="InterPro" id="IPR004119">
    <property type="entry name" value="EcKL"/>
</dbReference>
<keyword evidence="2" id="KW-1185">Reference proteome</keyword>
<dbReference type="KEGG" id="apln:108733514"/>
<accession>A0A1W4W7X8</accession>
<feature type="domain" description="CHK kinase-like" evidence="1">
    <location>
        <begin position="138"/>
        <end position="332"/>
    </location>
</feature>
<dbReference type="STRING" id="224129.A0A1W4W7X8"/>
<dbReference type="Gene3D" id="3.90.1200.10">
    <property type="match status" value="1"/>
</dbReference>
<dbReference type="Proteomes" id="UP000192223">
    <property type="component" value="Unplaced"/>
</dbReference>
<dbReference type="InParanoid" id="A0A1W4W7X8"/>
<dbReference type="GeneID" id="108733514"/>
<gene>
    <name evidence="3" type="primary">LOC108733514</name>
</gene>
<dbReference type="PANTHER" id="PTHR11012">
    <property type="entry name" value="PROTEIN KINASE-LIKE DOMAIN-CONTAINING"/>
    <property type="match status" value="1"/>
</dbReference>